<name>A0ABR4CDC5_9HELO</name>
<dbReference type="Pfam" id="PF13561">
    <property type="entry name" value="adh_short_C2"/>
    <property type="match status" value="1"/>
</dbReference>
<reference evidence="3 4" key="1">
    <citation type="journal article" date="2024" name="Commun. Biol.">
        <title>Comparative genomic analysis of thermophilic fungi reveals convergent evolutionary adaptations and gene losses.</title>
        <authorList>
            <person name="Steindorff A.S."/>
            <person name="Aguilar-Pontes M.V."/>
            <person name="Robinson A.J."/>
            <person name="Andreopoulos B."/>
            <person name="LaButti K."/>
            <person name="Kuo A."/>
            <person name="Mondo S."/>
            <person name="Riley R."/>
            <person name="Otillar R."/>
            <person name="Haridas S."/>
            <person name="Lipzen A."/>
            <person name="Grimwood J."/>
            <person name="Schmutz J."/>
            <person name="Clum A."/>
            <person name="Reid I.D."/>
            <person name="Moisan M.C."/>
            <person name="Butler G."/>
            <person name="Nguyen T.T.M."/>
            <person name="Dewar K."/>
            <person name="Conant G."/>
            <person name="Drula E."/>
            <person name="Henrissat B."/>
            <person name="Hansel C."/>
            <person name="Singer S."/>
            <person name="Hutchinson M.I."/>
            <person name="de Vries R.P."/>
            <person name="Natvig D.O."/>
            <person name="Powell A.J."/>
            <person name="Tsang A."/>
            <person name="Grigoriev I.V."/>
        </authorList>
    </citation>
    <scope>NUCLEOTIDE SEQUENCE [LARGE SCALE GENOMIC DNA]</scope>
    <source>
        <strain evidence="3 4">CBS 494.80</strain>
    </source>
</reference>
<evidence type="ECO:0000256" key="1">
    <source>
        <dbReference type="ARBA" id="ARBA00006484"/>
    </source>
</evidence>
<dbReference type="Gene3D" id="3.40.50.720">
    <property type="entry name" value="NAD(P)-binding Rossmann-like Domain"/>
    <property type="match status" value="1"/>
</dbReference>
<evidence type="ECO:0000256" key="2">
    <source>
        <dbReference type="ARBA" id="ARBA00023002"/>
    </source>
</evidence>
<accession>A0ABR4CDC5</accession>
<comment type="similarity">
    <text evidence="1">Belongs to the short-chain dehydrogenases/reductases (SDR) family.</text>
</comment>
<protein>
    <submittedName>
        <fullName evidence="3">Uncharacterized protein</fullName>
    </submittedName>
</protein>
<dbReference type="EMBL" id="JAZHXI010000009">
    <property type="protein sequence ID" value="KAL2067935.1"/>
    <property type="molecule type" value="Genomic_DNA"/>
</dbReference>
<dbReference type="InterPro" id="IPR002347">
    <property type="entry name" value="SDR_fam"/>
</dbReference>
<proteinExistence type="inferred from homology"/>
<dbReference type="PANTHER" id="PTHR43669">
    <property type="entry name" value="5-KETO-D-GLUCONATE 5-REDUCTASE"/>
    <property type="match status" value="1"/>
</dbReference>
<sequence length="236" mass="25509">MPSTSPIILILGAGPNIGQNVARVFAAKGYKVALAARSLKEEDSTASQLHIKSDFSKPEEIVSAFAKVRKALGIPSVVVYNAASLTASPADDPFAIEIDGFKRDMTIGTTSAFVAAQQAVLGFRELPNDAARSFFYTGNILNVTIIPGFVSAGASKSASAHIINAAAAAYKDKGFNWIRFYYVDERKSDGSAKYRVDGDAHGKIFLELAEKKEQGPWLQTFVKDVGYQDFEGLYRL</sequence>
<keyword evidence="4" id="KW-1185">Reference proteome</keyword>
<comment type="caution">
    <text evidence="3">The sequence shown here is derived from an EMBL/GenBank/DDBJ whole genome shotgun (WGS) entry which is preliminary data.</text>
</comment>
<organism evidence="3 4">
    <name type="scientific">Oculimacula yallundae</name>
    <dbReference type="NCBI Taxonomy" id="86028"/>
    <lineage>
        <taxon>Eukaryota</taxon>
        <taxon>Fungi</taxon>
        <taxon>Dikarya</taxon>
        <taxon>Ascomycota</taxon>
        <taxon>Pezizomycotina</taxon>
        <taxon>Leotiomycetes</taxon>
        <taxon>Helotiales</taxon>
        <taxon>Ploettnerulaceae</taxon>
        <taxon>Oculimacula</taxon>
    </lineage>
</organism>
<evidence type="ECO:0000313" key="4">
    <source>
        <dbReference type="Proteomes" id="UP001595075"/>
    </source>
</evidence>
<gene>
    <name evidence="3" type="ORF">VTL71DRAFT_16033</name>
</gene>
<evidence type="ECO:0000313" key="3">
    <source>
        <dbReference type="EMBL" id="KAL2067935.1"/>
    </source>
</evidence>
<dbReference type="InterPro" id="IPR036291">
    <property type="entry name" value="NAD(P)-bd_dom_sf"/>
</dbReference>
<keyword evidence="2" id="KW-0560">Oxidoreductase</keyword>
<dbReference type="PANTHER" id="PTHR43669:SF4">
    <property type="entry name" value="SHORT-CHAIN DEHYDROGENASE"/>
    <property type="match status" value="1"/>
</dbReference>
<dbReference type="Proteomes" id="UP001595075">
    <property type="component" value="Unassembled WGS sequence"/>
</dbReference>
<dbReference type="SUPFAM" id="SSF51735">
    <property type="entry name" value="NAD(P)-binding Rossmann-fold domains"/>
    <property type="match status" value="1"/>
</dbReference>